<dbReference type="Gene3D" id="3.20.20.120">
    <property type="entry name" value="Enolase-like C-terminal domain"/>
    <property type="match status" value="1"/>
</dbReference>
<dbReference type="Proteomes" id="UP000596083">
    <property type="component" value="Chromosome"/>
</dbReference>
<evidence type="ECO:0000256" key="1">
    <source>
        <dbReference type="ARBA" id="ARBA00001946"/>
    </source>
</evidence>
<protein>
    <submittedName>
        <fullName evidence="6">L-fuconate dehydratase</fullName>
    </submittedName>
</protein>
<dbReference type="InterPro" id="IPR029065">
    <property type="entry name" value="Enolase_C-like"/>
</dbReference>
<name>A0A7T7HL13_9HYPH</name>
<dbReference type="GO" id="GO:0050023">
    <property type="term" value="F:L-fuconate dehydratase activity"/>
    <property type="evidence" value="ECO:0007669"/>
    <property type="project" value="InterPro"/>
</dbReference>
<dbReference type="GO" id="GO:0009063">
    <property type="term" value="P:amino acid catabolic process"/>
    <property type="evidence" value="ECO:0007669"/>
    <property type="project" value="InterPro"/>
</dbReference>
<evidence type="ECO:0000256" key="4">
    <source>
        <dbReference type="ARBA" id="ARBA00023239"/>
    </source>
</evidence>
<dbReference type="GO" id="GO:0016052">
    <property type="term" value="P:carbohydrate catabolic process"/>
    <property type="evidence" value="ECO:0007669"/>
    <property type="project" value="InterPro"/>
</dbReference>
<evidence type="ECO:0000256" key="3">
    <source>
        <dbReference type="ARBA" id="ARBA00022842"/>
    </source>
</evidence>
<dbReference type="InterPro" id="IPR029017">
    <property type="entry name" value="Enolase-like_N"/>
</dbReference>
<evidence type="ECO:0000256" key="2">
    <source>
        <dbReference type="ARBA" id="ARBA00022723"/>
    </source>
</evidence>
<dbReference type="AlphaFoldDB" id="A0A7T7HL13"/>
<keyword evidence="3" id="KW-0460">Magnesium</keyword>
<gene>
    <name evidence="6" type="ORF">JET14_02860</name>
</gene>
<dbReference type="InterPro" id="IPR018110">
    <property type="entry name" value="Mandel_Rmase/mucon_lact_enz_CS"/>
</dbReference>
<evidence type="ECO:0000259" key="5">
    <source>
        <dbReference type="SMART" id="SM00922"/>
    </source>
</evidence>
<keyword evidence="4" id="KW-0456">Lyase</keyword>
<organism evidence="6 7">
    <name type="scientific">Martelella lutilitoris</name>
    <dbReference type="NCBI Taxonomy" id="2583532"/>
    <lineage>
        <taxon>Bacteria</taxon>
        <taxon>Pseudomonadati</taxon>
        <taxon>Pseudomonadota</taxon>
        <taxon>Alphaproteobacteria</taxon>
        <taxon>Hyphomicrobiales</taxon>
        <taxon>Aurantimonadaceae</taxon>
        <taxon>Martelella</taxon>
    </lineage>
</organism>
<dbReference type="InterPro" id="IPR034610">
    <property type="entry name" value="L-fuconate_dehydratase"/>
</dbReference>
<dbReference type="SFLD" id="SFLDG00179">
    <property type="entry name" value="mandelate_racemase"/>
    <property type="match status" value="1"/>
</dbReference>
<dbReference type="PROSITE" id="PS00909">
    <property type="entry name" value="MR_MLE_2"/>
    <property type="match status" value="1"/>
</dbReference>
<dbReference type="Pfam" id="PF13378">
    <property type="entry name" value="MR_MLE_C"/>
    <property type="match status" value="1"/>
</dbReference>
<dbReference type="InterPro" id="IPR013342">
    <property type="entry name" value="Mandelate_racemase_C"/>
</dbReference>
<dbReference type="InterPro" id="IPR036849">
    <property type="entry name" value="Enolase-like_C_sf"/>
</dbReference>
<proteinExistence type="predicted"/>
<comment type="cofactor">
    <cofactor evidence="1">
        <name>Mg(2+)</name>
        <dbReference type="ChEBI" id="CHEBI:18420"/>
    </cofactor>
</comment>
<dbReference type="GO" id="GO:0000287">
    <property type="term" value="F:magnesium ion binding"/>
    <property type="evidence" value="ECO:0007669"/>
    <property type="project" value="TreeGrafter"/>
</dbReference>
<dbReference type="InterPro" id="IPR046945">
    <property type="entry name" value="RHMD-like"/>
</dbReference>
<dbReference type="RefSeq" id="WP_200336713.1">
    <property type="nucleotide sequence ID" value="NZ_CP066786.1"/>
</dbReference>
<evidence type="ECO:0000313" key="7">
    <source>
        <dbReference type="Proteomes" id="UP000596083"/>
    </source>
</evidence>
<dbReference type="PANTHER" id="PTHR13794:SF58">
    <property type="entry name" value="MITOCHONDRIAL ENOLASE SUPERFAMILY MEMBER 1"/>
    <property type="match status" value="1"/>
</dbReference>
<accession>A0A7T7HL13</accession>
<dbReference type="SUPFAM" id="SSF51604">
    <property type="entry name" value="Enolase C-terminal domain-like"/>
    <property type="match status" value="1"/>
</dbReference>
<dbReference type="SFLD" id="SFLDF00111">
    <property type="entry name" value="L-fuconate_dehydratase"/>
    <property type="match status" value="1"/>
</dbReference>
<dbReference type="SFLD" id="SFLDS00001">
    <property type="entry name" value="Enolase"/>
    <property type="match status" value="1"/>
</dbReference>
<sequence>MTTITGLSVHDLRFPTSAKLDGSDAMNPDPDYSAAYVVLKTDGDHEGHGLTFTIGRGNEVVCAAIAALENRVKGLRLDWVAENPGRFWRHVTGDSQLRWIGPDKGAMHLATGAVVNAVWDLMAKTAGKPVWQFVAEMTPEQLVSIIDFRYLTDAITPDEALAIFRKAEAGKAERIAELKKNGYPCYTTSAGWLGYSHDKLRRLAQEAVDSGFTFIKMKVGQDRDEDIARLKIVREVIGEDRTLMIDANQVWEVDQAIDWVKALAPFRPYFIEEPTSPDDVAGHRKIREAVTPVKVATGEMCQNRILFKQFIAGGAIDIVQIDACRIGGLNEVMSVLVMAAKYGLPVWPHAGGVGLCEYVQHLSMIDYLVVSGTKDGRVIEYVDHLHEHFIDPCRIEGAAYMPPEMPGFSIEMKPETLHNYAHPTSQASKTGELT</sequence>
<dbReference type="SUPFAM" id="SSF54826">
    <property type="entry name" value="Enolase N-terminal domain-like"/>
    <property type="match status" value="1"/>
</dbReference>
<dbReference type="CDD" id="cd03324">
    <property type="entry name" value="rTSbeta_L-fuconate_dehydratase"/>
    <property type="match status" value="1"/>
</dbReference>
<dbReference type="EMBL" id="CP066786">
    <property type="protein sequence ID" value="QQM31135.1"/>
    <property type="molecule type" value="Genomic_DNA"/>
</dbReference>
<dbReference type="KEGG" id="mlut:JET14_02860"/>
<reference evidence="6 7" key="1">
    <citation type="submission" date="2020-12" db="EMBL/GenBank/DDBJ databases">
        <authorList>
            <person name="Zheng R.K."/>
            <person name="Sun C.M."/>
        </authorList>
    </citation>
    <scope>NUCLEOTIDE SEQUENCE [LARGE SCALE GENOMIC DNA]</scope>
    <source>
        <strain evidence="6 7">ZRK001</strain>
    </source>
</reference>
<evidence type="ECO:0000313" key="6">
    <source>
        <dbReference type="EMBL" id="QQM31135.1"/>
    </source>
</evidence>
<dbReference type="PANTHER" id="PTHR13794">
    <property type="entry name" value="ENOLASE SUPERFAMILY, MANDELATE RACEMASE"/>
    <property type="match status" value="1"/>
</dbReference>
<dbReference type="SMART" id="SM00922">
    <property type="entry name" value="MR_MLE"/>
    <property type="match status" value="1"/>
</dbReference>
<feature type="domain" description="Mandelate racemase/muconate lactonizing enzyme C-terminal" evidence="5">
    <location>
        <begin position="197"/>
        <end position="293"/>
    </location>
</feature>
<dbReference type="FunFam" id="3.20.20.120:FF:000007">
    <property type="entry name" value="Mitochondrial enolase superfamily member 1"/>
    <property type="match status" value="1"/>
</dbReference>
<dbReference type="Gene3D" id="3.30.390.10">
    <property type="entry name" value="Enolase-like, N-terminal domain"/>
    <property type="match status" value="1"/>
</dbReference>
<keyword evidence="2" id="KW-0479">Metal-binding</keyword>